<keyword evidence="10" id="KW-1185">Reference proteome</keyword>
<dbReference type="SMART" id="SM00534">
    <property type="entry name" value="MUTSac"/>
    <property type="match status" value="1"/>
</dbReference>
<feature type="domain" description="DNA mismatch repair proteins mutS family" evidence="7">
    <location>
        <begin position="334"/>
        <end position="486"/>
    </location>
</feature>
<dbReference type="HOGENOM" id="CLU_475922_0_0_1"/>
<dbReference type="InParanoid" id="B7QDF1"/>
<sequence>MYACKKYVKLRGIETGPNLKEGSGFPGTMGCLPSQHWCSTWKGMQNVTCTPHSIKIIFNSGKGVTRLDCTTVRELELLVNKMAPRSGASLFGILNHTRTPGGARLLRVNVLQPPCDKDAVAQRQQAVREILDEEEFFYGLQFLLDKMVDLEPLLGFLVQVPRVETQHSMELRIQSCLSLRQLLECDLQNDRYARLGEVAGVVTHSNVKYRRDSWQKVLQLCDAIKPDVNGLLDIARRTFSETYQDIQDLVEKELAEELQLPVKLAYSTTRGLYARLLYKGQPPVLPDTCVMVAATKTFLSFTTDRLVRMNVCPEFTDTLCITAGHHPILESVGKETSVPNDTSGKSTYLKQVAVLQTMAQMGSFVPAKYASFRMADQIFVHAGHKEDMETNTSTFLMEMRSASYILQNFTDSSLVVIDELGRDGVFLHLAFVILATHFDLMTQMESMYRNVTKQPNGMCPLYSGLKLAEISNIPAPIVARAAQVSDQICAAFPAFSHDNPELWKLERAELELGGKLKMLAKHCKLSRPQRHAHLLELQAEAQRLRAWKQALLDTSTSAPQAASDSTMGSEDNA</sequence>
<reference evidence="9" key="2">
    <citation type="submission" date="2020-05" db="UniProtKB">
        <authorList>
            <consortium name="EnsemblMetazoa"/>
        </authorList>
    </citation>
    <scope>IDENTIFICATION</scope>
    <source>
        <strain evidence="9">wikel</strain>
    </source>
</reference>
<dbReference type="EMBL" id="ABJB010733565">
    <property type="status" value="NOT_ANNOTATED_CDS"/>
    <property type="molecule type" value="Genomic_DNA"/>
</dbReference>
<dbReference type="EnsemblMetazoa" id="ISCW022127-RA">
    <property type="protein sequence ID" value="ISCW022127-PA"/>
    <property type="gene ID" value="ISCW022127"/>
</dbReference>
<keyword evidence="5" id="KW-0469">Meiosis</keyword>
<dbReference type="EMBL" id="ABJB010626411">
    <property type="status" value="NOT_ANNOTATED_CDS"/>
    <property type="molecule type" value="Genomic_DNA"/>
</dbReference>
<dbReference type="EMBL" id="DS913072">
    <property type="protein sequence ID" value="EEC16873.1"/>
    <property type="molecule type" value="Genomic_DNA"/>
</dbReference>
<dbReference type="EMBL" id="ABJB010571220">
    <property type="status" value="NOT_ANNOTATED_CDS"/>
    <property type="molecule type" value="Genomic_DNA"/>
</dbReference>
<keyword evidence="3" id="KW-0067">ATP-binding</keyword>
<dbReference type="VEuPathDB" id="VectorBase:ISCP_026696"/>
<dbReference type="STRING" id="6945.B7QDF1"/>
<evidence type="ECO:0000259" key="7">
    <source>
        <dbReference type="SMART" id="SM00534"/>
    </source>
</evidence>
<dbReference type="VEuPathDB" id="VectorBase:ISCI022127"/>
<dbReference type="InterPro" id="IPR036187">
    <property type="entry name" value="DNA_mismatch_repair_MutS_sf"/>
</dbReference>
<dbReference type="SUPFAM" id="SSF52540">
    <property type="entry name" value="P-loop containing nucleoside triphosphate hydrolases"/>
    <property type="match status" value="1"/>
</dbReference>
<evidence type="ECO:0000256" key="4">
    <source>
        <dbReference type="ARBA" id="ARBA00023125"/>
    </source>
</evidence>
<dbReference type="Pfam" id="PF00488">
    <property type="entry name" value="MutS_V"/>
    <property type="match status" value="1"/>
</dbReference>
<dbReference type="PANTHER" id="PTHR11361:SF21">
    <property type="entry name" value="MUTS PROTEIN HOMOLOG 4"/>
    <property type="match status" value="1"/>
</dbReference>
<feature type="domain" description="DNA mismatch repair protein MutS core" evidence="6">
    <location>
        <begin position="85"/>
        <end position="332"/>
    </location>
</feature>
<dbReference type="GO" id="GO:0005524">
    <property type="term" value="F:ATP binding"/>
    <property type="evidence" value="ECO:0007669"/>
    <property type="project" value="UniProtKB-KW"/>
</dbReference>
<dbReference type="Gene3D" id="1.10.1420.10">
    <property type="match status" value="1"/>
</dbReference>
<comment type="similarity">
    <text evidence="1">Belongs to the DNA mismatch repair MutS family.</text>
</comment>
<dbReference type="VEuPathDB" id="VectorBase:ISCW022127"/>
<evidence type="ECO:0000313" key="8">
    <source>
        <dbReference type="EMBL" id="EEC16873.1"/>
    </source>
</evidence>
<dbReference type="InterPro" id="IPR027417">
    <property type="entry name" value="P-loop_NTPase"/>
</dbReference>
<dbReference type="PANTHER" id="PTHR11361">
    <property type="entry name" value="DNA MISMATCH REPAIR PROTEIN MUTS FAMILY MEMBER"/>
    <property type="match status" value="1"/>
</dbReference>
<dbReference type="SUPFAM" id="SSF48334">
    <property type="entry name" value="DNA repair protein MutS, domain III"/>
    <property type="match status" value="1"/>
</dbReference>
<evidence type="ECO:0000256" key="5">
    <source>
        <dbReference type="ARBA" id="ARBA00023254"/>
    </source>
</evidence>
<evidence type="ECO:0000256" key="2">
    <source>
        <dbReference type="ARBA" id="ARBA00022741"/>
    </source>
</evidence>
<dbReference type="EMBL" id="ABJB010436845">
    <property type="status" value="NOT_ANNOTATED_CDS"/>
    <property type="molecule type" value="Genomic_DNA"/>
</dbReference>
<dbReference type="EMBL" id="ABJB011020180">
    <property type="status" value="NOT_ANNOTATED_CDS"/>
    <property type="molecule type" value="Genomic_DNA"/>
</dbReference>
<accession>B7QDF1</accession>
<dbReference type="EMBL" id="ABJB010270616">
    <property type="status" value="NOT_ANNOTATED_CDS"/>
    <property type="molecule type" value="Genomic_DNA"/>
</dbReference>
<dbReference type="Proteomes" id="UP000001555">
    <property type="component" value="Unassembled WGS sequence"/>
</dbReference>
<evidence type="ECO:0000256" key="3">
    <source>
        <dbReference type="ARBA" id="ARBA00022840"/>
    </source>
</evidence>
<name>B7QDF1_IXOSC</name>
<protein>
    <submittedName>
        <fullName evidence="8 9">Uncharacterized protein</fullName>
    </submittedName>
</protein>
<dbReference type="GO" id="GO:0007131">
    <property type="term" value="P:reciprocal meiotic recombination"/>
    <property type="evidence" value="ECO:0000318"/>
    <property type="project" value="GO_Central"/>
</dbReference>
<dbReference type="AlphaFoldDB" id="B7QDF1"/>
<gene>
    <name evidence="8" type="ORF">IscW_ISCW022127</name>
</gene>
<dbReference type="GO" id="GO:0030983">
    <property type="term" value="F:mismatched DNA binding"/>
    <property type="evidence" value="ECO:0007669"/>
    <property type="project" value="InterPro"/>
</dbReference>
<keyword evidence="4" id="KW-0238">DNA-binding</keyword>
<dbReference type="GO" id="GO:0005634">
    <property type="term" value="C:nucleus"/>
    <property type="evidence" value="ECO:0000318"/>
    <property type="project" value="GO_Central"/>
</dbReference>
<dbReference type="InterPro" id="IPR007696">
    <property type="entry name" value="DNA_mismatch_repair_MutS_core"/>
</dbReference>
<evidence type="ECO:0000256" key="1">
    <source>
        <dbReference type="ARBA" id="ARBA00006271"/>
    </source>
</evidence>
<dbReference type="EMBL" id="ABJB010978191">
    <property type="status" value="NOT_ANNOTATED_CDS"/>
    <property type="molecule type" value="Genomic_DNA"/>
</dbReference>
<dbReference type="GO" id="GO:0140664">
    <property type="term" value="F:ATP-dependent DNA damage sensor activity"/>
    <property type="evidence" value="ECO:0007669"/>
    <property type="project" value="InterPro"/>
</dbReference>
<dbReference type="Pfam" id="PF05192">
    <property type="entry name" value="MutS_III"/>
    <property type="match status" value="1"/>
</dbReference>
<dbReference type="InterPro" id="IPR000432">
    <property type="entry name" value="DNA_mismatch_repair_MutS_C"/>
</dbReference>
<dbReference type="SMART" id="SM00533">
    <property type="entry name" value="MUTSd"/>
    <property type="match status" value="1"/>
</dbReference>
<reference evidence="8 10" key="1">
    <citation type="submission" date="2008-03" db="EMBL/GenBank/DDBJ databases">
        <title>Annotation of Ixodes scapularis.</title>
        <authorList>
            <consortium name="Ixodes scapularis Genome Project Consortium"/>
            <person name="Caler E."/>
            <person name="Hannick L.I."/>
            <person name="Bidwell S."/>
            <person name="Joardar V."/>
            <person name="Thiagarajan M."/>
            <person name="Amedeo P."/>
            <person name="Galinsky K.J."/>
            <person name="Schobel S."/>
            <person name="Inman J."/>
            <person name="Hostetler J."/>
            <person name="Miller J."/>
            <person name="Hammond M."/>
            <person name="Megy K."/>
            <person name="Lawson D."/>
            <person name="Kodira C."/>
            <person name="Sutton G."/>
            <person name="Meyer J."/>
            <person name="Hill C.A."/>
            <person name="Birren B."/>
            <person name="Nene V."/>
            <person name="Collins F."/>
            <person name="Alarcon-Chaidez F."/>
            <person name="Wikel S."/>
            <person name="Strausberg R."/>
        </authorList>
    </citation>
    <scope>NUCLEOTIDE SEQUENCE [LARGE SCALE GENOMIC DNA]</scope>
    <source>
        <strain evidence="10">Wikel</strain>
        <strain evidence="8">Wikel colony</strain>
    </source>
</reference>
<evidence type="ECO:0000313" key="10">
    <source>
        <dbReference type="Proteomes" id="UP000001555"/>
    </source>
</evidence>
<organism>
    <name type="scientific">Ixodes scapularis</name>
    <name type="common">Black-legged tick</name>
    <name type="synonym">Deer tick</name>
    <dbReference type="NCBI Taxonomy" id="6945"/>
    <lineage>
        <taxon>Eukaryota</taxon>
        <taxon>Metazoa</taxon>
        <taxon>Ecdysozoa</taxon>
        <taxon>Arthropoda</taxon>
        <taxon>Chelicerata</taxon>
        <taxon>Arachnida</taxon>
        <taxon>Acari</taxon>
        <taxon>Parasitiformes</taxon>
        <taxon>Ixodida</taxon>
        <taxon>Ixodoidea</taxon>
        <taxon>Ixodidae</taxon>
        <taxon>Ixodinae</taxon>
        <taxon>Ixodes</taxon>
    </lineage>
</organism>
<dbReference type="EMBL" id="ABJB010455787">
    <property type="status" value="NOT_ANNOTATED_CDS"/>
    <property type="molecule type" value="Genomic_DNA"/>
</dbReference>
<dbReference type="GO" id="GO:0006298">
    <property type="term" value="P:mismatch repair"/>
    <property type="evidence" value="ECO:0007669"/>
    <property type="project" value="InterPro"/>
</dbReference>
<proteinExistence type="inferred from homology"/>
<dbReference type="PaxDb" id="6945-B7QDF1"/>
<evidence type="ECO:0000259" key="6">
    <source>
        <dbReference type="SMART" id="SM00533"/>
    </source>
</evidence>
<dbReference type="Gene3D" id="3.40.50.300">
    <property type="entry name" value="P-loop containing nucleotide triphosphate hydrolases"/>
    <property type="match status" value="1"/>
</dbReference>
<evidence type="ECO:0000313" key="9">
    <source>
        <dbReference type="EnsemblMetazoa" id="ISCW022127-PA"/>
    </source>
</evidence>
<dbReference type="InterPro" id="IPR045076">
    <property type="entry name" value="MutS"/>
</dbReference>
<dbReference type="OrthoDB" id="10252754at2759"/>
<dbReference type="EMBL" id="ABJB010369689">
    <property type="status" value="NOT_ANNOTATED_CDS"/>
    <property type="molecule type" value="Genomic_DNA"/>
</dbReference>
<dbReference type="GO" id="GO:0003690">
    <property type="term" value="F:double-stranded DNA binding"/>
    <property type="evidence" value="ECO:0000318"/>
    <property type="project" value="GO_Central"/>
</dbReference>
<dbReference type="EMBL" id="ABJB010319650">
    <property type="status" value="NOT_ANNOTATED_CDS"/>
    <property type="molecule type" value="Genomic_DNA"/>
</dbReference>
<keyword evidence="2" id="KW-0547">Nucleotide-binding</keyword>